<comment type="similarity">
    <text evidence="1">Belongs to the glutaredoxin family.</text>
</comment>
<dbReference type="PANTHER" id="PTHR33558">
    <property type="entry name" value="GLUTAREDOXIN-LIKE PROTEIN C5ORF63 HOMOLOG"/>
    <property type="match status" value="1"/>
</dbReference>
<protein>
    <recommendedName>
        <fullName evidence="1">Glutaredoxin-like protein</fullName>
    </recommendedName>
</protein>
<dbReference type="AlphaFoldDB" id="A0A1B2JER7"/>
<dbReference type="Pfam" id="PF05768">
    <property type="entry name" value="Glrx-like"/>
    <property type="match status" value="1"/>
</dbReference>
<dbReference type="OrthoDB" id="429967at2759"/>
<dbReference type="EMBL" id="CP014586">
    <property type="protein sequence ID" value="ANZ76540.1"/>
    <property type="molecule type" value="Genomic_DNA"/>
</dbReference>
<evidence type="ECO:0000313" key="2">
    <source>
        <dbReference type="EMBL" id="ANZ76540.1"/>
    </source>
</evidence>
<evidence type="ECO:0000313" key="3">
    <source>
        <dbReference type="Proteomes" id="UP000094565"/>
    </source>
</evidence>
<dbReference type="InterPro" id="IPR036249">
    <property type="entry name" value="Thioredoxin-like_sf"/>
</dbReference>
<keyword evidence="3" id="KW-1185">Reference proteome</keyword>
<dbReference type="InterPro" id="IPR008554">
    <property type="entry name" value="Glutaredoxin-like"/>
</dbReference>
<dbReference type="SUPFAM" id="SSF52833">
    <property type="entry name" value="Thioredoxin-like"/>
    <property type="match status" value="1"/>
</dbReference>
<dbReference type="Proteomes" id="UP000094565">
    <property type="component" value="Chromosome 3"/>
</dbReference>
<sequence>MFRLAKSASIVRPCFGLRTSRRLIQSQAALPKTSIKFFTKENCQLCDEAKLVLEDVLQDPQVMQRGVDLQYIDILANKKYFEMYRYDVPVIHIQREDMPIVKYMHRLDKQEIIGELID</sequence>
<dbReference type="PANTHER" id="PTHR33558:SF1">
    <property type="entry name" value="GLUTAREDOXIN-LIKE PROTEIN C5ORF63 HOMOLOG"/>
    <property type="match status" value="1"/>
</dbReference>
<reference evidence="2 3" key="1">
    <citation type="submission" date="2016-02" db="EMBL/GenBank/DDBJ databases">
        <title>Comparative genomic and transcriptomic foundation for Pichia pastoris.</title>
        <authorList>
            <person name="Love K.R."/>
            <person name="Shah K.A."/>
            <person name="Whittaker C.A."/>
            <person name="Wu J."/>
            <person name="Bartlett M.C."/>
            <person name="Ma D."/>
            <person name="Leeson R.L."/>
            <person name="Priest M."/>
            <person name="Young S.K."/>
            <person name="Love J.C."/>
        </authorList>
    </citation>
    <scope>NUCLEOTIDE SEQUENCE [LARGE SCALE GENOMIC DNA]</scope>
    <source>
        <strain evidence="2 3">ATCC 28485</strain>
    </source>
</reference>
<keyword evidence="1" id="KW-0249">Electron transport</keyword>
<evidence type="ECO:0000256" key="1">
    <source>
        <dbReference type="RuleBase" id="RU363082"/>
    </source>
</evidence>
<accession>A0A1B2JER7</accession>
<organism evidence="2 3">
    <name type="scientific">Komagataella pastoris</name>
    <name type="common">Yeast</name>
    <name type="synonym">Pichia pastoris</name>
    <dbReference type="NCBI Taxonomy" id="4922"/>
    <lineage>
        <taxon>Eukaryota</taxon>
        <taxon>Fungi</taxon>
        <taxon>Dikarya</taxon>
        <taxon>Ascomycota</taxon>
        <taxon>Saccharomycotina</taxon>
        <taxon>Pichiomycetes</taxon>
        <taxon>Pichiales</taxon>
        <taxon>Pichiaceae</taxon>
        <taxon>Komagataella</taxon>
    </lineage>
</organism>
<dbReference type="Gene3D" id="3.40.30.10">
    <property type="entry name" value="Glutaredoxin"/>
    <property type="match status" value="1"/>
</dbReference>
<gene>
    <name evidence="2" type="ORF">ATY40_BA7503668</name>
</gene>
<dbReference type="InterPro" id="IPR052565">
    <property type="entry name" value="Glutaredoxin-like_YDR286C"/>
</dbReference>
<keyword evidence="1" id="KW-0813">Transport</keyword>
<name>A0A1B2JER7_PICPA</name>
<proteinExistence type="inferred from homology"/>